<dbReference type="InterPro" id="IPR013976">
    <property type="entry name" value="HDOD"/>
</dbReference>
<feature type="domain" description="HDOD" evidence="1">
    <location>
        <begin position="95"/>
        <end position="284"/>
    </location>
</feature>
<dbReference type="Gene3D" id="1.10.3210.10">
    <property type="entry name" value="Hypothetical protein af1432"/>
    <property type="match status" value="1"/>
</dbReference>
<evidence type="ECO:0000259" key="1">
    <source>
        <dbReference type="PROSITE" id="PS51833"/>
    </source>
</evidence>
<dbReference type="Proteomes" id="UP000230390">
    <property type="component" value="Unassembled WGS sequence"/>
</dbReference>
<sequence>MYRWLQRLFSGPARAEPSDAPSPALPAAAPSAPVAAPLIRPAVPFDQLDQAGRLYYRWLFDTDSETDLDINAQESGALAALTAIIDSQQSGAALVRRMPGMIPQLLQSLRSDSFSGARLSRTISNDVVLVAAVIRLANSSLAGSGTSISSVEHAVMLIGQEGLRHLITSVAFRPIIDLNSGHFTRTLAPRIWDHSERCAVANRALAESMGIDPFEAFLAGLVQNVGLIVSLRIMDQATKGDKGLGSEMFCAQLVNNARQLTCSIGREWHFPDNVTKAIAEQAGMKKDAIVSPLGRLLTLTDYLGKVRMLVENDRAWPNDPALFGGLPPFAADAYRSLQPIDDAAAR</sequence>
<comment type="caution">
    <text evidence="2">The sequence shown here is derived from an EMBL/GenBank/DDBJ whole genome shotgun (WGS) entry which is preliminary data.</text>
</comment>
<gene>
    <name evidence="2" type="ORF">CR105_14180</name>
</gene>
<accession>A0A2G8TE06</accession>
<protein>
    <recommendedName>
        <fullName evidence="1">HDOD domain-containing protein</fullName>
    </recommendedName>
</protein>
<name>A0A2G8TE06_9BURK</name>
<dbReference type="AlphaFoldDB" id="A0A2G8TE06"/>
<keyword evidence="3" id="KW-1185">Reference proteome</keyword>
<reference evidence="2 3" key="1">
    <citation type="submission" date="2017-10" db="EMBL/GenBank/DDBJ databases">
        <title>Massilia psychrophilum sp. nov., a novel purple-pigmented bacterium isolated from Tianshan glacier, Xinjiang Municipality, China.</title>
        <authorList>
            <person name="Wang H."/>
        </authorList>
    </citation>
    <scope>NUCLEOTIDE SEQUENCE [LARGE SCALE GENOMIC DNA]</scope>
    <source>
        <strain evidence="2 3">JCM 30074</strain>
    </source>
</reference>
<organism evidence="2 3">
    <name type="scientific">Massilia eurypsychrophila</name>
    <dbReference type="NCBI Taxonomy" id="1485217"/>
    <lineage>
        <taxon>Bacteria</taxon>
        <taxon>Pseudomonadati</taxon>
        <taxon>Pseudomonadota</taxon>
        <taxon>Betaproteobacteria</taxon>
        <taxon>Burkholderiales</taxon>
        <taxon>Oxalobacteraceae</taxon>
        <taxon>Telluria group</taxon>
        <taxon>Massilia</taxon>
    </lineage>
</organism>
<dbReference type="InterPro" id="IPR052340">
    <property type="entry name" value="RNase_Y/CdgJ"/>
</dbReference>
<evidence type="ECO:0000313" key="2">
    <source>
        <dbReference type="EMBL" id="PIL44224.1"/>
    </source>
</evidence>
<dbReference type="Pfam" id="PF08668">
    <property type="entry name" value="HDOD"/>
    <property type="match status" value="1"/>
</dbReference>
<dbReference type="OrthoDB" id="8770724at2"/>
<proteinExistence type="predicted"/>
<dbReference type="PANTHER" id="PTHR33525:SF6">
    <property type="entry name" value="HDOD DOMAIN-CONTAINING PROTEIN"/>
    <property type="match status" value="1"/>
</dbReference>
<dbReference type="SUPFAM" id="SSF109604">
    <property type="entry name" value="HD-domain/PDEase-like"/>
    <property type="match status" value="1"/>
</dbReference>
<evidence type="ECO:0000313" key="3">
    <source>
        <dbReference type="Proteomes" id="UP000230390"/>
    </source>
</evidence>
<dbReference type="EMBL" id="PDOC01000008">
    <property type="protein sequence ID" value="PIL44224.1"/>
    <property type="molecule type" value="Genomic_DNA"/>
</dbReference>
<dbReference type="PROSITE" id="PS51833">
    <property type="entry name" value="HDOD"/>
    <property type="match status" value="1"/>
</dbReference>
<dbReference type="RefSeq" id="WP_099789120.1">
    <property type="nucleotide sequence ID" value="NZ_JBHLYV010000098.1"/>
</dbReference>
<dbReference type="PANTHER" id="PTHR33525">
    <property type="match status" value="1"/>
</dbReference>